<sequence>MTEKIKNFQDLRIWQIGIEVVKDIYILTKKFPKEELYGLTSQMRRSAISIPSNIAEGFRRYHNKEYRQFLYIALGSCAELETQIIIANELDYINETNKTELIEKIKYICRMTVKLVNKL</sequence>
<dbReference type="Pfam" id="PF05635">
    <property type="entry name" value="23S_rRNA_IVP"/>
    <property type="match status" value="1"/>
</dbReference>
<dbReference type="AlphaFoldDB" id="X0ZWV7"/>
<accession>X0ZWV7</accession>
<evidence type="ECO:0008006" key="2">
    <source>
        <dbReference type="Google" id="ProtNLM"/>
    </source>
</evidence>
<dbReference type="InterPro" id="IPR036583">
    <property type="entry name" value="23S_rRNA_IVS_sf"/>
</dbReference>
<dbReference type="InterPro" id="IPR012657">
    <property type="entry name" value="23S_rRNA-intervening_sequence"/>
</dbReference>
<dbReference type="NCBIfam" id="NF008911">
    <property type="entry name" value="PRK12275.1-2"/>
    <property type="match status" value="1"/>
</dbReference>
<name>X0ZWV7_9ZZZZ</name>
<proteinExistence type="predicted"/>
<evidence type="ECO:0000313" key="1">
    <source>
        <dbReference type="EMBL" id="GAG73994.1"/>
    </source>
</evidence>
<dbReference type="PANTHER" id="PTHR38471:SF2">
    <property type="entry name" value="FOUR HELIX BUNDLE PROTEIN"/>
    <property type="match status" value="1"/>
</dbReference>
<dbReference type="Gene3D" id="1.20.1440.60">
    <property type="entry name" value="23S rRNA-intervening sequence"/>
    <property type="match status" value="1"/>
</dbReference>
<comment type="caution">
    <text evidence="1">The sequence shown here is derived from an EMBL/GenBank/DDBJ whole genome shotgun (WGS) entry which is preliminary data.</text>
</comment>
<dbReference type="NCBIfam" id="TIGR02436">
    <property type="entry name" value="four helix bundle protein"/>
    <property type="match status" value="1"/>
</dbReference>
<reference evidence="1" key="1">
    <citation type="journal article" date="2014" name="Front. Microbiol.">
        <title>High frequency of phylogenetically diverse reductive dehalogenase-homologous genes in deep subseafloor sedimentary metagenomes.</title>
        <authorList>
            <person name="Kawai M."/>
            <person name="Futagami T."/>
            <person name="Toyoda A."/>
            <person name="Takaki Y."/>
            <person name="Nishi S."/>
            <person name="Hori S."/>
            <person name="Arai W."/>
            <person name="Tsubouchi T."/>
            <person name="Morono Y."/>
            <person name="Uchiyama I."/>
            <person name="Ito T."/>
            <person name="Fujiyama A."/>
            <person name="Inagaki F."/>
            <person name="Takami H."/>
        </authorList>
    </citation>
    <scope>NUCLEOTIDE SEQUENCE</scope>
    <source>
        <strain evidence="1">Expedition CK06-06</strain>
    </source>
</reference>
<dbReference type="CDD" id="cd16377">
    <property type="entry name" value="23S_rRNA_IVP_like"/>
    <property type="match status" value="1"/>
</dbReference>
<dbReference type="SUPFAM" id="SSF158446">
    <property type="entry name" value="IVS-encoded protein-like"/>
    <property type="match status" value="1"/>
</dbReference>
<gene>
    <name evidence="1" type="ORF">S01H4_02797</name>
</gene>
<protein>
    <recommendedName>
        <fullName evidence="2">Four helix bundle protein</fullName>
    </recommendedName>
</protein>
<organism evidence="1">
    <name type="scientific">marine sediment metagenome</name>
    <dbReference type="NCBI Taxonomy" id="412755"/>
    <lineage>
        <taxon>unclassified sequences</taxon>
        <taxon>metagenomes</taxon>
        <taxon>ecological metagenomes</taxon>
    </lineage>
</organism>
<dbReference type="EMBL" id="BART01000641">
    <property type="protein sequence ID" value="GAG73994.1"/>
    <property type="molecule type" value="Genomic_DNA"/>
</dbReference>
<dbReference type="PANTHER" id="PTHR38471">
    <property type="entry name" value="FOUR HELIX BUNDLE PROTEIN"/>
    <property type="match status" value="1"/>
</dbReference>